<keyword evidence="3" id="KW-1185">Reference proteome</keyword>
<feature type="compositionally biased region" description="Low complexity" evidence="1">
    <location>
        <begin position="536"/>
        <end position="551"/>
    </location>
</feature>
<feature type="region of interest" description="Disordered" evidence="1">
    <location>
        <begin position="505"/>
        <end position="574"/>
    </location>
</feature>
<proteinExistence type="predicted"/>
<feature type="compositionally biased region" description="Acidic residues" evidence="1">
    <location>
        <begin position="321"/>
        <end position="336"/>
    </location>
</feature>
<feature type="compositionally biased region" description="Basic and acidic residues" evidence="1">
    <location>
        <begin position="796"/>
        <end position="806"/>
    </location>
</feature>
<evidence type="ECO:0000256" key="1">
    <source>
        <dbReference type="SAM" id="MobiDB-lite"/>
    </source>
</evidence>
<name>A0A8E2AZH2_9APHY</name>
<dbReference type="OrthoDB" id="3158970at2759"/>
<dbReference type="EMBL" id="KV722392">
    <property type="protein sequence ID" value="OCH91079.1"/>
    <property type="molecule type" value="Genomic_DNA"/>
</dbReference>
<organism evidence="2 3">
    <name type="scientific">Obba rivulosa</name>
    <dbReference type="NCBI Taxonomy" id="1052685"/>
    <lineage>
        <taxon>Eukaryota</taxon>
        <taxon>Fungi</taxon>
        <taxon>Dikarya</taxon>
        <taxon>Basidiomycota</taxon>
        <taxon>Agaricomycotina</taxon>
        <taxon>Agaricomycetes</taxon>
        <taxon>Polyporales</taxon>
        <taxon>Gelatoporiaceae</taxon>
        <taxon>Obba</taxon>
    </lineage>
</organism>
<sequence>MSPMSLSSPRAAASSTLFSTMTTTFKGKDTRSWSQLPPEIIRLIATYYILDASSTSFCPAGWEYREAWPSRLVFTVLRDALDVERLMCICPAWGTALEDHLFWQQACAVIDPNDFLAHNAFIKQSATAGSTNVQVLKLTPYQHFRNITNCSCIVCRVNMPYSSTGLAHGKRLITTPWLGSIVTCREHRKATYCGVCMRASPPSELEGEGGIVCCAENEDEETWPGVEATCRLCRQEWLWTRVQNNATDREAFGGPKWQSKDWETRQSVDAFLDLGEGTIADVIVTAREKHWLRTQTKLPELLQQALASNRYSRAEAGEGYGSEEELSEEEDEEDPEVLSITEDAGGVKDLAIQDWARNRILDGHWISPADQWYGFTNTGRPTVVRAEHPCPWNRGATYSGAVDDGECEGDGTELEHPRPKTTSAPVPPTFQLCEQVYRAFMKQMRDILLPAMRNIVRRLAIECGADGIDPAVKAVRISLEDVMRELREESTWFNGIDWLERRANVREQERQRERAKAKRQEKDEDEASSSERSEGSHTTSPVLSTTTLQTTPSPPPSGDASTKDEDSATSPTTNVAPTISIAVSPVLKSPELLHPIPYIPVTLSHLPHYSVEAFNQVWREASAPLYQCRCSICERAVLKANIAAGNVLLSQVQAQRQAAQKTVPQPAVQIKIQEAPVPLPIEEEEESGESEKGDDTSVPESAVDIPIAATPRSRKRSSEELDEDAYSDAAESGAEKIIFPRTASPPKRARTDGEYSPTLSPAVELCPAPPVRPRKRSSEELDDPEGGRCGLVGNGDVKRLRVDSTHPRPTLAPPVEIKTSNRVGVDATV</sequence>
<dbReference type="AlphaFoldDB" id="A0A8E2AZH2"/>
<feature type="region of interest" description="Disordered" evidence="1">
    <location>
        <begin position="406"/>
        <end position="427"/>
    </location>
</feature>
<reference evidence="2 3" key="1">
    <citation type="submission" date="2016-07" db="EMBL/GenBank/DDBJ databases">
        <title>Draft genome of the white-rot fungus Obba rivulosa 3A-2.</title>
        <authorList>
            <consortium name="DOE Joint Genome Institute"/>
            <person name="Miettinen O."/>
            <person name="Riley R."/>
            <person name="Acob R."/>
            <person name="Barry K."/>
            <person name="Cullen D."/>
            <person name="De Vries R."/>
            <person name="Hainaut M."/>
            <person name="Hatakka A."/>
            <person name="Henrissat B."/>
            <person name="Hilden K."/>
            <person name="Kuo R."/>
            <person name="Labutti K."/>
            <person name="Lipzen A."/>
            <person name="Makela M.R."/>
            <person name="Sandor L."/>
            <person name="Spatafora J.W."/>
            <person name="Grigoriev I.V."/>
            <person name="Hibbett D.S."/>
        </authorList>
    </citation>
    <scope>NUCLEOTIDE SEQUENCE [LARGE SCALE GENOMIC DNA]</scope>
    <source>
        <strain evidence="2 3">3A-2</strain>
    </source>
</reference>
<feature type="region of interest" description="Disordered" evidence="1">
    <location>
        <begin position="313"/>
        <end position="338"/>
    </location>
</feature>
<evidence type="ECO:0000313" key="2">
    <source>
        <dbReference type="EMBL" id="OCH91079.1"/>
    </source>
</evidence>
<feature type="region of interest" description="Disordered" evidence="1">
    <location>
        <begin position="674"/>
        <end position="829"/>
    </location>
</feature>
<feature type="compositionally biased region" description="Basic and acidic residues" evidence="1">
    <location>
        <begin position="505"/>
        <end position="522"/>
    </location>
</feature>
<protein>
    <submittedName>
        <fullName evidence="2">Uncharacterized protein</fullName>
    </submittedName>
</protein>
<evidence type="ECO:0000313" key="3">
    <source>
        <dbReference type="Proteomes" id="UP000250043"/>
    </source>
</evidence>
<accession>A0A8E2AZH2</accession>
<gene>
    <name evidence="2" type="ORF">OBBRIDRAFT_874895</name>
</gene>
<dbReference type="Proteomes" id="UP000250043">
    <property type="component" value="Unassembled WGS sequence"/>
</dbReference>